<dbReference type="EC" id="2.7.13.3" evidence="3"/>
<dbReference type="Gene3D" id="3.30.565.10">
    <property type="entry name" value="Histidine kinase-like ATPase, C-terminal domain"/>
    <property type="match status" value="1"/>
</dbReference>
<evidence type="ECO:0000256" key="12">
    <source>
        <dbReference type="SAM" id="Coils"/>
    </source>
</evidence>
<evidence type="ECO:0000256" key="10">
    <source>
        <dbReference type="ARBA" id="ARBA00074306"/>
    </source>
</evidence>
<name>A0A1S8N1Y6_CLOSA</name>
<dbReference type="SUPFAM" id="SSF55874">
    <property type="entry name" value="ATPase domain of HSP90 chaperone/DNA topoisomerase II/histidine kinase"/>
    <property type="match status" value="1"/>
</dbReference>
<evidence type="ECO:0000256" key="4">
    <source>
        <dbReference type="ARBA" id="ARBA00018672"/>
    </source>
</evidence>
<evidence type="ECO:0000256" key="2">
    <source>
        <dbReference type="ARBA" id="ARBA00006402"/>
    </source>
</evidence>
<dbReference type="InterPro" id="IPR036097">
    <property type="entry name" value="HisK_dim/P_sf"/>
</dbReference>
<comment type="catalytic activity">
    <reaction evidence="1">
        <text>ATP + protein L-histidine = ADP + protein N-phospho-L-histidine.</text>
        <dbReference type="EC" id="2.7.13.3"/>
    </reaction>
</comment>
<proteinExistence type="inferred from homology"/>
<gene>
    <name evidence="16" type="primary">barA_1</name>
    <name evidence="16" type="ORF">CLOSAC_30880</name>
</gene>
<dbReference type="InterPro" id="IPR004358">
    <property type="entry name" value="Sig_transdc_His_kin-like_C"/>
</dbReference>
<keyword evidence="6 16" id="KW-0808">Transferase</keyword>
<dbReference type="Pfam" id="PF12729">
    <property type="entry name" value="4HB_MCP_1"/>
    <property type="match status" value="1"/>
</dbReference>
<dbReference type="SMART" id="SM00065">
    <property type="entry name" value="GAF"/>
    <property type="match status" value="1"/>
</dbReference>
<dbReference type="GO" id="GO:0000155">
    <property type="term" value="F:phosphorelay sensor kinase activity"/>
    <property type="evidence" value="ECO:0007669"/>
    <property type="project" value="InterPro"/>
</dbReference>
<dbReference type="STRING" id="169679.CSACC_21950"/>
<dbReference type="SUPFAM" id="SSF52172">
    <property type="entry name" value="CheY-like"/>
    <property type="match status" value="2"/>
</dbReference>
<dbReference type="InterPro" id="IPR003018">
    <property type="entry name" value="GAF"/>
</dbReference>
<dbReference type="InterPro" id="IPR003594">
    <property type="entry name" value="HATPase_dom"/>
</dbReference>
<sequence>MKNFRNFSIKKRFLILFFICIITFVSFGIFALIQMDNLAEVTQKLYTQSSKVSEAAVKAKLDLIKINSSIKDVILLSNTNEIQSQINKVSEYETDMQKNLDIMDQNSVDSNTKRNLQDANDLLSKWWKPQRDKIIEDVKNGKKNEAIDVSKGISSDFVDQLELDLDNIYSTSSDNQISLIQQSNEMQNSERTTLIITLTVLISILTLTFILMALSILNPINKLKEHMAKTSKSGNLEEYKIIDHKNEITEMAKNYNELIKKLKDEFWINDNRNSLNEQMAGNISVKELTQKTINFLSRSLDSGAGTFYIYNSEKNILTLNSSFAFTEREMLSNTYEIGQGIIGQVALEKKPILLTNVRKSDAVICSGTINGTPLNVYAFPLIYNDELYGVIELSSFEAITELKQKFIERISSVIAVNLYSAVQNEKIKQLLKVSEKATKEAQEVSAQLINANSILEEQQRQLQVQTEELQQTNSQLEEQQQILQQQSEELQQTNAQLEENQSYMEEQSKLLNAKNDELEKSRIEILERSNDLEMANKYKTQFLANVSHELRTPLNSIILLSKLLIKGCKDVTLHDSQEKIKVIFNAGQDLLNLINDILDLSKIEAGKIDLNYTYFKSSAITEELSNLFNENAVEKNIQFICEDKLKDTIYGDKEKISQVLKNFLSNSFKFTENGSVKLKIEENTKGNNSIVFSVIDTGIGISKEHLDTIFEEFHQADGSISRKYGGTGLGLSISTKLCDLMKGKINVISEVDMGSTFSLYLPVIVPEKRSSNYQEIAATSTIMNNEVQHIINVQENDIKKEKNKQLLIIEDDKTLIDSIKAISEGIGFQTLTSNNGNEGFKLLEENDVDGIVLDLGLPDVEGIELLKKIDLQLKQRKLSIPVVIYTGMQISKEQEKEIKLYADSIIIKTTNSFERLLDELTLILHRFNGEKEYKNIITSKINKDRALNLENKKILIVDDDSRNIFVLAAALEEYGAEIIEAENGKIALDKLQNETCDLILMDIMMPVMNGYDTIKAIRNNDSMKGIPIIATTAKSLKGDREKCMEAGANDYISKPIDYDVLITLVKAWINKA</sequence>
<feature type="transmembrane region" description="Helical" evidence="13">
    <location>
        <begin position="194"/>
        <end position="217"/>
    </location>
</feature>
<feature type="domain" description="Histidine kinase" evidence="14">
    <location>
        <begin position="545"/>
        <end position="765"/>
    </location>
</feature>
<dbReference type="SMART" id="SM00387">
    <property type="entry name" value="HATPase_c"/>
    <property type="match status" value="1"/>
</dbReference>
<dbReference type="PRINTS" id="PR00344">
    <property type="entry name" value="BCTRLSENSOR"/>
</dbReference>
<feature type="modified residue" description="4-aspartylphosphate" evidence="11">
    <location>
        <position position="854"/>
    </location>
</feature>
<dbReference type="FunFam" id="3.30.565.10:FF:000010">
    <property type="entry name" value="Sensor histidine kinase RcsC"/>
    <property type="match status" value="1"/>
</dbReference>
<evidence type="ECO:0000259" key="14">
    <source>
        <dbReference type="PROSITE" id="PS50109"/>
    </source>
</evidence>
<keyword evidence="13" id="KW-0812">Transmembrane</keyword>
<dbReference type="Pfam" id="PF00512">
    <property type="entry name" value="HisKA"/>
    <property type="match status" value="1"/>
</dbReference>
<evidence type="ECO:0000313" key="16">
    <source>
        <dbReference type="EMBL" id="OOM10467.1"/>
    </source>
</evidence>
<evidence type="ECO:0000256" key="9">
    <source>
        <dbReference type="ARBA" id="ARBA00024867"/>
    </source>
</evidence>
<comment type="similarity">
    <text evidence="2">In the N-terminal section; belongs to the phytochrome family.</text>
</comment>
<dbReference type="PROSITE" id="PS50109">
    <property type="entry name" value="HIS_KIN"/>
    <property type="match status" value="1"/>
</dbReference>
<evidence type="ECO:0000256" key="5">
    <source>
        <dbReference type="ARBA" id="ARBA00022553"/>
    </source>
</evidence>
<dbReference type="Pfam" id="PF02518">
    <property type="entry name" value="HATPase_c"/>
    <property type="match status" value="1"/>
</dbReference>
<dbReference type="InterPro" id="IPR024478">
    <property type="entry name" value="HlyB_4HB_MCP"/>
</dbReference>
<feature type="transmembrane region" description="Helical" evidence="13">
    <location>
        <begin position="12"/>
        <end position="33"/>
    </location>
</feature>
<evidence type="ECO:0000256" key="7">
    <source>
        <dbReference type="ARBA" id="ARBA00022777"/>
    </source>
</evidence>
<dbReference type="PROSITE" id="PS50110">
    <property type="entry name" value="RESPONSE_REGULATORY"/>
    <property type="match status" value="2"/>
</dbReference>
<dbReference type="SMART" id="SM00388">
    <property type="entry name" value="HisKA"/>
    <property type="match status" value="1"/>
</dbReference>
<dbReference type="InterPro" id="IPR001789">
    <property type="entry name" value="Sig_transdc_resp-reg_receiver"/>
</dbReference>
<dbReference type="RefSeq" id="WP_077866172.1">
    <property type="nucleotide sequence ID" value="NZ_LZYZ01000006.1"/>
</dbReference>
<dbReference type="Gene3D" id="6.10.340.10">
    <property type="match status" value="1"/>
</dbReference>
<dbReference type="Gene3D" id="1.10.287.130">
    <property type="match status" value="1"/>
</dbReference>
<feature type="modified residue" description="4-aspartylphosphate" evidence="11">
    <location>
        <position position="1002"/>
    </location>
</feature>
<keyword evidence="5 11" id="KW-0597">Phosphoprotein</keyword>
<dbReference type="CDD" id="cd16922">
    <property type="entry name" value="HATPase_EvgS-ArcB-TorS-like"/>
    <property type="match status" value="1"/>
</dbReference>
<keyword evidence="8" id="KW-0902">Two-component regulatory system</keyword>
<dbReference type="InterPro" id="IPR029016">
    <property type="entry name" value="GAF-like_dom_sf"/>
</dbReference>
<dbReference type="InterPro" id="IPR005467">
    <property type="entry name" value="His_kinase_dom"/>
</dbReference>
<dbReference type="CDD" id="cd00156">
    <property type="entry name" value="REC"/>
    <property type="match status" value="1"/>
</dbReference>
<dbReference type="InterPro" id="IPR011006">
    <property type="entry name" value="CheY-like_superfamily"/>
</dbReference>
<dbReference type="Gene3D" id="3.40.50.2300">
    <property type="match status" value="2"/>
</dbReference>
<dbReference type="PANTHER" id="PTHR45339">
    <property type="entry name" value="HYBRID SIGNAL TRANSDUCTION HISTIDINE KINASE J"/>
    <property type="match status" value="1"/>
</dbReference>
<comment type="function">
    <text evidence="9">May play the central regulatory role in sporulation. It may be an element of the effector pathway responsible for the activation of sporulation genes in response to nutritional stress. Spo0A may act in concert with spo0H (a sigma factor) to control the expression of some genes that are critical to the sporulation process.</text>
</comment>
<keyword evidence="7 16" id="KW-0418">Kinase</keyword>
<dbReference type="PANTHER" id="PTHR45339:SF1">
    <property type="entry name" value="HYBRID SIGNAL TRANSDUCTION HISTIDINE KINASE J"/>
    <property type="match status" value="1"/>
</dbReference>
<keyword evidence="12" id="KW-0175">Coiled coil</keyword>
<evidence type="ECO:0000256" key="3">
    <source>
        <dbReference type="ARBA" id="ARBA00012438"/>
    </source>
</evidence>
<keyword evidence="13" id="KW-0472">Membrane</keyword>
<evidence type="ECO:0000256" key="8">
    <source>
        <dbReference type="ARBA" id="ARBA00023012"/>
    </source>
</evidence>
<dbReference type="SMART" id="SM00448">
    <property type="entry name" value="REC"/>
    <property type="match status" value="2"/>
</dbReference>
<protein>
    <recommendedName>
        <fullName evidence="10">Circadian input-output histidine kinase CikA</fullName>
        <ecNumber evidence="3">2.7.13.3</ecNumber>
    </recommendedName>
    <alternativeName>
        <fullName evidence="4">Stage 0 sporulation protein A homolog</fullName>
    </alternativeName>
</protein>
<dbReference type="Gene3D" id="3.30.450.40">
    <property type="match status" value="1"/>
</dbReference>
<dbReference type="CDD" id="cd17546">
    <property type="entry name" value="REC_hyHK_CKI1_RcsC-like"/>
    <property type="match status" value="1"/>
</dbReference>
<feature type="domain" description="Response regulatory" evidence="15">
    <location>
        <begin position="953"/>
        <end position="1069"/>
    </location>
</feature>
<dbReference type="Pfam" id="PF13185">
    <property type="entry name" value="GAF_2"/>
    <property type="match status" value="1"/>
</dbReference>
<evidence type="ECO:0000256" key="11">
    <source>
        <dbReference type="PROSITE-ProRule" id="PRU00169"/>
    </source>
</evidence>
<organism evidence="16 17">
    <name type="scientific">Clostridium saccharobutylicum</name>
    <dbReference type="NCBI Taxonomy" id="169679"/>
    <lineage>
        <taxon>Bacteria</taxon>
        <taxon>Bacillati</taxon>
        <taxon>Bacillota</taxon>
        <taxon>Clostridia</taxon>
        <taxon>Eubacteriales</taxon>
        <taxon>Clostridiaceae</taxon>
        <taxon>Clostridium</taxon>
    </lineage>
</organism>
<evidence type="ECO:0000256" key="6">
    <source>
        <dbReference type="ARBA" id="ARBA00022679"/>
    </source>
</evidence>
<reference evidence="16 17" key="1">
    <citation type="submission" date="2016-05" db="EMBL/GenBank/DDBJ databases">
        <title>Microbial solvent formation.</title>
        <authorList>
            <person name="Poehlein A."/>
            <person name="Montoya Solano J.D."/>
            <person name="Flitsch S."/>
            <person name="Krabben P."/>
            <person name="Duerre P."/>
            <person name="Daniel R."/>
        </authorList>
    </citation>
    <scope>NUCLEOTIDE SEQUENCE [LARGE SCALE GENOMIC DNA]</scope>
    <source>
        <strain evidence="16 17">L1-8</strain>
    </source>
</reference>
<evidence type="ECO:0000256" key="13">
    <source>
        <dbReference type="SAM" id="Phobius"/>
    </source>
</evidence>
<dbReference type="InterPro" id="IPR036890">
    <property type="entry name" value="HATPase_C_sf"/>
</dbReference>
<dbReference type="InterPro" id="IPR003661">
    <property type="entry name" value="HisK_dim/P_dom"/>
</dbReference>
<evidence type="ECO:0000313" key="17">
    <source>
        <dbReference type="Proteomes" id="UP000191154"/>
    </source>
</evidence>
<feature type="coiled-coil region" evidence="12">
    <location>
        <begin position="427"/>
        <end position="524"/>
    </location>
</feature>
<accession>A0A1S8N1Y6</accession>
<dbReference type="EMBL" id="LZYZ01000006">
    <property type="protein sequence ID" value="OOM10467.1"/>
    <property type="molecule type" value="Genomic_DNA"/>
</dbReference>
<dbReference type="SUPFAM" id="SSF55781">
    <property type="entry name" value="GAF domain-like"/>
    <property type="match status" value="1"/>
</dbReference>
<evidence type="ECO:0000259" key="15">
    <source>
        <dbReference type="PROSITE" id="PS50110"/>
    </source>
</evidence>
<dbReference type="Pfam" id="PF00072">
    <property type="entry name" value="Response_reg"/>
    <property type="match status" value="2"/>
</dbReference>
<dbReference type="AlphaFoldDB" id="A0A1S8N1Y6"/>
<dbReference type="CDD" id="cd00082">
    <property type="entry name" value="HisKA"/>
    <property type="match status" value="1"/>
</dbReference>
<comment type="caution">
    <text evidence="16">The sequence shown here is derived from an EMBL/GenBank/DDBJ whole genome shotgun (WGS) entry which is preliminary data.</text>
</comment>
<dbReference type="Proteomes" id="UP000191154">
    <property type="component" value="Unassembled WGS sequence"/>
</dbReference>
<keyword evidence="13" id="KW-1133">Transmembrane helix</keyword>
<dbReference type="SUPFAM" id="SSF47384">
    <property type="entry name" value="Homodimeric domain of signal transducing histidine kinase"/>
    <property type="match status" value="1"/>
</dbReference>
<feature type="domain" description="Response regulatory" evidence="15">
    <location>
        <begin position="805"/>
        <end position="923"/>
    </location>
</feature>
<evidence type="ECO:0000256" key="1">
    <source>
        <dbReference type="ARBA" id="ARBA00000085"/>
    </source>
</evidence>